<evidence type="ECO:0000313" key="2">
    <source>
        <dbReference type="EMBL" id="MBB4843861.1"/>
    </source>
</evidence>
<comment type="caution">
    <text evidence="2">The sequence shown here is derived from an EMBL/GenBank/DDBJ whole genome shotgun (WGS) entry which is preliminary data.</text>
</comment>
<protein>
    <submittedName>
        <fullName evidence="2">Catechol 2,3-dioxygenase-like lactoylglutathione lyase family enzyme</fullName>
    </submittedName>
</protein>
<dbReference type="Proteomes" id="UP000562027">
    <property type="component" value="Unassembled WGS sequence"/>
</dbReference>
<dbReference type="InterPro" id="IPR029068">
    <property type="entry name" value="Glyas_Bleomycin-R_OHBP_Dase"/>
</dbReference>
<dbReference type="GO" id="GO:0051213">
    <property type="term" value="F:dioxygenase activity"/>
    <property type="evidence" value="ECO:0007669"/>
    <property type="project" value="UniProtKB-KW"/>
</dbReference>
<reference evidence="2 3" key="1">
    <citation type="submission" date="2020-08" db="EMBL/GenBank/DDBJ databases">
        <title>Functional genomics of gut bacteria from endangered species of beetles.</title>
        <authorList>
            <person name="Carlos-Shanley C."/>
        </authorList>
    </citation>
    <scope>NUCLEOTIDE SEQUENCE [LARGE SCALE GENOMIC DNA]</scope>
    <source>
        <strain evidence="2 3">S00239</strain>
    </source>
</reference>
<keyword evidence="2" id="KW-0560">Oxidoreductase</keyword>
<dbReference type="RefSeq" id="WP_184299499.1">
    <property type="nucleotide sequence ID" value="NZ_JACHLP010000004.1"/>
</dbReference>
<feature type="domain" description="Glyoxalase-like" evidence="1">
    <location>
        <begin position="11"/>
        <end position="126"/>
    </location>
</feature>
<dbReference type="Gene3D" id="3.10.180.10">
    <property type="entry name" value="2,3-Dihydroxybiphenyl 1,2-Dioxygenase, domain 1"/>
    <property type="match status" value="1"/>
</dbReference>
<accession>A0A840L7W7</accession>
<keyword evidence="2" id="KW-0456">Lyase</keyword>
<evidence type="ECO:0000259" key="1">
    <source>
        <dbReference type="Pfam" id="PF18029"/>
    </source>
</evidence>
<dbReference type="SUPFAM" id="SSF54593">
    <property type="entry name" value="Glyoxalase/Bleomycin resistance protein/Dihydroxybiphenyl dioxygenase"/>
    <property type="match status" value="1"/>
</dbReference>
<keyword evidence="2" id="KW-0223">Dioxygenase</keyword>
<sequence>MSPALKPGAVIFAKDLACMARFYQELLGLQELERAPGHVLLESEHLQLVIHAIPKPYAEAIHIGVPPTLREEQAIKLFFSVASLATARRLAAALGGGLKPASKEWQIEGSLRAFRACDGHDPEGNVLQCREPLV</sequence>
<dbReference type="Pfam" id="PF18029">
    <property type="entry name" value="Glyoxalase_6"/>
    <property type="match status" value="1"/>
</dbReference>
<proteinExistence type="predicted"/>
<dbReference type="AlphaFoldDB" id="A0A840L7W7"/>
<name>A0A840L7W7_9BURK</name>
<gene>
    <name evidence="2" type="ORF">HNP55_002384</name>
</gene>
<dbReference type="GO" id="GO:0016829">
    <property type="term" value="F:lyase activity"/>
    <property type="evidence" value="ECO:0007669"/>
    <property type="project" value="UniProtKB-KW"/>
</dbReference>
<dbReference type="EMBL" id="JACHLP010000004">
    <property type="protein sequence ID" value="MBB4843861.1"/>
    <property type="molecule type" value="Genomic_DNA"/>
</dbReference>
<evidence type="ECO:0000313" key="3">
    <source>
        <dbReference type="Proteomes" id="UP000562027"/>
    </source>
</evidence>
<dbReference type="InterPro" id="IPR041581">
    <property type="entry name" value="Glyoxalase_6"/>
</dbReference>
<organism evidence="2 3">
    <name type="scientific">Roseateles oligotrophus</name>
    <dbReference type="NCBI Taxonomy" id="1769250"/>
    <lineage>
        <taxon>Bacteria</taxon>
        <taxon>Pseudomonadati</taxon>
        <taxon>Pseudomonadota</taxon>
        <taxon>Betaproteobacteria</taxon>
        <taxon>Burkholderiales</taxon>
        <taxon>Sphaerotilaceae</taxon>
        <taxon>Roseateles</taxon>
    </lineage>
</organism>
<keyword evidence="3" id="KW-1185">Reference proteome</keyword>